<dbReference type="SMART" id="SM00494">
    <property type="entry name" value="ChtBD2"/>
    <property type="match status" value="2"/>
</dbReference>
<name>A0A7M5UY42_9CNID</name>
<dbReference type="InterPro" id="IPR051940">
    <property type="entry name" value="Chitin_bind-dev_reg"/>
</dbReference>
<keyword evidence="3" id="KW-0677">Repeat</keyword>
<keyword evidence="5" id="KW-0325">Glycoprotein</keyword>
<sequence>MLPHFAAYLTYLGLVMISSTHGAKDLFAWFGMDPGDAVRRGPVAVFGLDQQISAGSSGDQGNARNFHIKNIDMNYFYQPARVAVHFNGVISMDVDTTNAITKQTCQASPTDKDTSDWNFIPVYWQHYEAGSVHMFQYNRNGGPKTLSDAQLKIIRDDITETFSTDASAFFGSNVDLEIIPRNPILKGEINHVWVITWFRMRAKRDNGDQQKETHDTFQALLVKVVRQPSGAVEWYLKTYLDTLSSNGGCEPTQIGIGVSQTNKENPGDLEEGPKARVDLRGRFGNTLPTVFEDLTNEHRFQNQSSYTFDLNAGTMDQPVPPTVKCQSKECAKNRPAQEELARSRGIFLGPDPDFPDGEDARRRLQKFCRFRDDGEHAIPANCDVFIYCSHGNGFFMSCPKGTKFNPVIRVCDFPVNFECKFEGFDVSDLRPIFKQPVPESNNLCFFQGSGQVVDPASCDHYYSCSNTQSIRMPCPAGLFFHPTSDRQGFCDYQSNVQCTGNGVRA</sequence>
<reference evidence="8" key="1">
    <citation type="submission" date="2021-01" db="UniProtKB">
        <authorList>
            <consortium name="EnsemblMetazoa"/>
        </authorList>
    </citation>
    <scope>IDENTIFICATION</scope>
</reference>
<dbReference type="PANTHER" id="PTHR23301">
    <property type="entry name" value="CHITIN BINDING PERITROPHIN-A"/>
    <property type="match status" value="1"/>
</dbReference>
<dbReference type="EnsemblMetazoa" id="CLYHEMT004371.2">
    <property type="protein sequence ID" value="CLYHEMP004371.2"/>
    <property type="gene ID" value="CLYHEMG004371"/>
</dbReference>
<evidence type="ECO:0000256" key="5">
    <source>
        <dbReference type="ARBA" id="ARBA00023180"/>
    </source>
</evidence>
<dbReference type="Proteomes" id="UP000594262">
    <property type="component" value="Unplaced"/>
</dbReference>
<keyword evidence="1" id="KW-0147">Chitin-binding</keyword>
<dbReference type="Gene3D" id="2.170.140.10">
    <property type="entry name" value="Chitin binding domain"/>
    <property type="match status" value="2"/>
</dbReference>
<dbReference type="PROSITE" id="PS50940">
    <property type="entry name" value="CHIT_BIND_II"/>
    <property type="match status" value="2"/>
</dbReference>
<dbReference type="SUPFAM" id="SSF57625">
    <property type="entry name" value="Invertebrate chitin-binding proteins"/>
    <property type="match status" value="2"/>
</dbReference>
<feature type="chain" id="PRO_5029870992" description="Chitin-binding type-2 domain-containing protein" evidence="6">
    <location>
        <begin position="23"/>
        <end position="505"/>
    </location>
</feature>
<proteinExistence type="predicted"/>
<organism evidence="8 9">
    <name type="scientific">Clytia hemisphaerica</name>
    <dbReference type="NCBI Taxonomy" id="252671"/>
    <lineage>
        <taxon>Eukaryota</taxon>
        <taxon>Metazoa</taxon>
        <taxon>Cnidaria</taxon>
        <taxon>Hydrozoa</taxon>
        <taxon>Hydroidolina</taxon>
        <taxon>Leptothecata</taxon>
        <taxon>Obeliida</taxon>
        <taxon>Clytiidae</taxon>
        <taxon>Clytia</taxon>
    </lineage>
</organism>
<evidence type="ECO:0000256" key="4">
    <source>
        <dbReference type="ARBA" id="ARBA00023157"/>
    </source>
</evidence>
<dbReference type="InterPro" id="IPR002557">
    <property type="entry name" value="Chitin-bd_dom"/>
</dbReference>
<accession>A0A7M5UY42</accession>
<protein>
    <recommendedName>
        <fullName evidence="7">Chitin-binding type-2 domain-containing protein</fullName>
    </recommendedName>
</protein>
<keyword evidence="9" id="KW-1185">Reference proteome</keyword>
<dbReference type="Pfam" id="PF01607">
    <property type="entry name" value="CBM_14"/>
    <property type="match status" value="2"/>
</dbReference>
<evidence type="ECO:0000313" key="8">
    <source>
        <dbReference type="EnsemblMetazoa" id="CLYHEMP004371.2"/>
    </source>
</evidence>
<evidence type="ECO:0000256" key="1">
    <source>
        <dbReference type="ARBA" id="ARBA00022669"/>
    </source>
</evidence>
<dbReference type="AlphaFoldDB" id="A0A7M5UY42"/>
<dbReference type="GO" id="GO:0008061">
    <property type="term" value="F:chitin binding"/>
    <property type="evidence" value="ECO:0007669"/>
    <property type="project" value="UniProtKB-KW"/>
</dbReference>
<evidence type="ECO:0000259" key="7">
    <source>
        <dbReference type="PROSITE" id="PS50940"/>
    </source>
</evidence>
<dbReference type="GO" id="GO:0005576">
    <property type="term" value="C:extracellular region"/>
    <property type="evidence" value="ECO:0007669"/>
    <property type="project" value="InterPro"/>
</dbReference>
<dbReference type="OrthoDB" id="5951524at2759"/>
<keyword evidence="2 6" id="KW-0732">Signal</keyword>
<evidence type="ECO:0000313" key="9">
    <source>
        <dbReference type="Proteomes" id="UP000594262"/>
    </source>
</evidence>
<evidence type="ECO:0000256" key="6">
    <source>
        <dbReference type="SAM" id="SignalP"/>
    </source>
</evidence>
<evidence type="ECO:0000256" key="3">
    <source>
        <dbReference type="ARBA" id="ARBA00022737"/>
    </source>
</evidence>
<feature type="signal peptide" evidence="6">
    <location>
        <begin position="1"/>
        <end position="22"/>
    </location>
</feature>
<feature type="domain" description="Chitin-binding type-2" evidence="7">
    <location>
        <begin position="365"/>
        <end position="421"/>
    </location>
</feature>
<feature type="domain" description="Chitin-binding type-2" evidence="7">
    <location>
        <begin position="441"/>
        <end position="500"/>
    </location>
</feature>
<evidence type="ECO:0000256" key="2">
    <source>
        <dbReference type="ARBA" id="ARBA00022729"/>
    </source>
</evidence>
<dbReference type="InterPro" id="IPR036508">
    <property type="entry name" value="Chitin-bd_dom_sf"/>
</dbReference>
<keyword evidence="4" id="KW-1015">Disulfide bond</keyword>
<dbReference type="PANTHER" id="PTHR23301:SF0">
    <property type="entry name" value="CHITIN-BINDING TYPE-2 DOMAIN-CONTAINING PROTEIN-RELATED"/>
    <property type="match status" value="1"/>
</dbReference>